<keyword evidence="6" id="KW-0560">Oxidoreductase</keyword>
<evidence type="ECO:0000256" key="5">
    <source>
        <dbReference type="ARBA" id="ARBA00022723"/>
    </source>
</evidence>
<dbReference type="Pfam" id="PF00081">
    <property type="entry name" value="Sod_Fe_N"/>
    <property type="match status" value="1"/>
</dbReference>
<evidence type="ECO:0000256" key="2">
    <source>
        <dbReference type="ARBA" id="ARBA00008714"/>
    </source>
</evidence>
<dbReference type="AlphaFoldDB" id="A0A9N8HRX6"/>
<reference evidence="11" key="1">
    <citation type="submission" date="2020-06" db="EMBL/GenBank/DDBJ databases">
        <authorList>
            <consortium name="Plant Systems Biology data submission"/>
        </authorList>
    </citation>
    <scope>NUCLEOTIDE SEQUENCE</scope>
    <source>
        <strain evidence="11">D6</strain>
    </source>
</reference>
<dbReference type="InterPro" id="IPR019833">
    <property type="entry name" value="Mn/Fe_SOD_BS"/>
</dbReference>
<dbReference type="InterPro" id="IPR019832">
    <property type="entry name" value="Mn/Fe_SOD_C"/>
</dbReference>
<gene>
    <name evidence="11" type="ORF">SEMRO_1116_G242870.1</name>
</gene>
<dbReference type="InterPro" id="IPR036314">
    <property type="entry name" value="SOD_C_sf"/>
</dbReference>
<dbReference type="InterPro" id="IPR019831">
    <property type="entry name" value="Mn/Fe_SOD_N"/>
</dbReference>
<dbReference type="EC" id="1.15.1.1" evidence="3"/>
<dbReference type="GO" id="GO:0005737">
    <property type="term" value="C:cytoplasm"/>
    <property type="evidence" value="ECO:0007669"/>
    <property type="project" value="TreeGrafter"/>
</dbReference>
<comment type="cofactor">
    <cofactor evidence="1">
        <name>Fe cation</name>
        <dbReference type="ChEBI" id="CHEBI:24875"/>
    </cofactor>
</comment>
<evidence type="ECO:0000313" key="11">
    <source>
        <dbReference type="EMBL" id="CAB9520573.1"/>
    </source>
</evidence>
<dbReference type="EMBL" id="CAICTM010001114">
    <property type="protein sequence ID" value="CAB9520573.1"/>
    <property type="molecule type" value="Genomic_DNA"/>
</dbReference>
<evidence type="ECO:0000259" key="10">
    <source>
        <dbReference type="Pfam" id="PF02777"/>
    </source>
</evidence>
<dbReference type="GO" id="GO:0046872">
    <property type="term" value="F:metal ion binding"/>
    <property type="evidence" value="ECO:0007669"/>
    <property type="project" value="UniProtKB-KW"/>
</dbReference>
<keyword evidence="12" id="KW-1185">Reference proteome</keyword>
<dbReference type="Proteomes" id="UP001153069">
    <property type="component" value="Unassembled WGS sequence"/>
</dbReference>
<sequence length="268" mass="29474">MKLSLALTSLFVGSAAAWSSLTMKAEGVSSRRNIFKGIGAAVVAGVVNPGNSNAYSVPDLPYPFEALEPHIDTPTMKIHHDKHHATYVANINKATEGQEEKPILDLMENALEAGPVRNSGGGHYNHAFFWEEMAPPAEAAKTKPSAQLEELINKSFGSMDEMKAKFEAQAAPGAVFGSGWVWVCVNKKGDELKLVGTPNQDNPLMKGVTDEIMFPILGLDVWEHAYYLKYQNRRPEYVSNWWNVVNWDKVSENCAYVVENHAGVNVQG</sequence>
<feature type="domain" description="Manganese/iron superoxide dismutase C-terminal" evidence="10">
    <location>
        <begin position="144"/>
        <end position="252"/>
    </location>
</feature>
<dbReference type="Gene3D" id="1.10.287.990">
    <property type="entry name" value="Fe,Mn superoxide dismutase (SOD) domain"/>
    <property type="match status" value="1"/>
</dbReference>
<dbReference type="OrthoDB" id="239262at2759"/>
<accession>A0A9N8HRX6</accession>
<organism evidence="11 12">
    <name type="scientific">Seminavis robusta</name>
    <dbReference type="NCBI Taxonomy" id="568900"/>
    <lineage>
        <taxon>Eukaryota</taxon>
        <taxon>Sar</taxon>
        <taxon>Stramenopiles</taxon>
        <taxon>Ochrophyta</taxon>
        <taxon>Bacillariophyta</taxon>
        <taxon>Bacillariophyceae</taxon>
        <taxon>Bacillariophycidae</taxon>
        <taxon>Naviculales</taxon>
        <taxon>Naviculaceae</taxon>
        <taxon>Seminavis</taxon>
    </lineage>
</organism>
<dbReference type="SUPFAM" id="SSF46609">
    <property type="entry name" value="Fe,Mn superoxide dismutase (SOD), N-terminal domain"/>
    <property type="match status" value="1"/>
</dbReference>
<dbReference type="InterPro" id="IPR036324">
    <property type="entry name" value="Mn/Fe_SOD_N_sf"/>
</dbReference>
<dbReference type="SUPFAM" id="SSF54719">
    <property type="entry name" value="Fe,Mn superoxide dismutase (SOD), C-terminal domain"/>
    <property type="match status" value="1"/>
</dbReference>
<evidence type="ECO:0000256" key="3">
    <source>
        <dbReference type="ARBA" id="ARBA00012682"/>
    </source>
</evidence>
<dbReference type="InterPro" id="IPR001189">
    <property type="entry name" value="Mn/Fe_SOD"/>
</dbReference>
<keyword evidence="8" id="KW-0732">Signal</keyword>
<evidence type="ECO:0000256" key="8">
    <source>
        <dbReference type="SAM" id="SignalP"/>
    </source>
</evidence>
<keyword evidence="7" id="KW-0408">Iron</keyword>
<feature type="signal peptide" evidence="8">
    <location>
        <begin position="1"/>
        <end position="17"/>
    </location>
</feature>
<evidence type="ECO:0000256" key="6">
    <source>
        <dbReference type="ARBA" id="ARBA00023002"/>
    </source>
</evidence>
<evidence type="ECO:0000256" key="7">
    <source>
        <dbReference type="ARBA" id="ARBA00023004"/>
    </source>
</evidence>
<proteinExistence type="inferred from homology"/>
<evidence type="ECO:0000256" key="4">
    <source>
        <dbReference type="ARBA" id="ARBA00014767"/>
    </source>
</evidence>
<evidence type="ECO:0000256" key="1">
    <source>
        <dbReference type="ARBA" id="ARBA00001962"/>
    </source>
</evidence>
<dbReference type="PROSITE" id="PS00088">
    <property type="entry name" value="SOD_MN"/>
    <property type="match status" value="1"/>
</dbReference>
<name>A0A9N8HRX6_9STRA</name>
<dbReference type="PANTHER" id="PTHR43595:SF2">
    <property type="entry name" value="SMALL RIBOSOMAL SUBUNIT PROTEIN MS42"/>
    <property type="match status" value="1"/>
</dbReference>
<keyword evidence="5" id="KW-0479">Metal-binding</keyword>
<dbReference type="Gene3D" id="3.55.40.20">
    <property type="entry name" value="Iron/manganese superoxide dismutase, C-terminal domain"/>
    <property type="match status" value="1"/>
</dbReference>
<dbReference type="GO" id="GO:0004784">
    <property type="term" value="F:superoxide dismutase activity"/>
    <property type="evidence" value="ECO:0007669"/>
    <property type="project" value="UniProtKB-EC"/>
</dbReference>
<protein>
    <recommendedName>
        <fullName evidence="4">Superoxide dismutase [Fe]</fullName>
        <ecNumber evidence="3">1.15.1.1</ecNumber>
    </recommendedName>
</protein>
<feature type="chain" id="PRO_5040437832" description="Superoxide dismutase [Fe]" evidence="8">
    <location>
        <begin position="18"/>
        <end position="268"/>
    </location>
</feature>
<evidence type="ECO:0000313" key="12">
    <source>
        <dbReference type="Proteomes" id="UP001153069"/>
    </source>
</evidence>
<dbReference type="PANTHER" id="PTHR43595">
    <property type="entry name" value="37S RIBOSOMAL PROTEIN S26, MITOCHONDRIAL"/>
    <property type="match status" value="1"/>
</dbReference>
<dbReference type="Pfam" id="PF02777">
    <property type="entry name" value="Sod_Fe_C"/>
    <property type="match status" value="1"/>
</dbReference>
<evidence type="ECO:0000259" key="9">
    <source>
        <dbReference type="Pfam" id="PF00081"/>
    </source>
</evidence>
<feature type="domain" description="Manganese/iron superoxide dismutase N-terminal" evidence="9">
    <location>
        <begin position="55"/>
        <end position="134"/>
    </location>
</feature>
<dbReference type="PRINTS" id="PR01703">
    <property type="entry name" value="MNSODISMTASE"/>
</dbReference>
<comment type="caution">
    <text evidence="11">The sequence shown here is derived from an EMBL/GenBank/DDBJ whole genome shotgun (WGS) entry which is preliminary data.</text>
</comment>
<comment type="similarity">
    <text evidence="2">Belongs to the iron/manganese superoxide dismutase family.</text>
</comment>